<dbReference type="Pfam" id="PF18579">
    <property type="entry name" value="Raf1_HTH"/>
    <property type="match status" value="1"/>
</dbReference>
<organism evidence="6">
    <name type="scientific">Nymphaea colorata</name>
    <name type="common">pocket water lily</name>
    <dbReference type="NCBI Taxonomy" id="210225"/>
    <lineage>
        <taxon>Eukaryota</taxon>
        <taxon>Viridiplantae</taxon>
        <taxon>Streptophyta</taxon>
        <taxon>Embryophyta</taxon>
        <taxon>Tracheophyta</taxon>
        <taxon>Spermatophyta</taxon>
        <taxon>Magnoliopsida</taxon>
        <taxon>Nymphaeales</taxon>
        <taxon>Nymphaeaceae</taxon>
        <taxon>Nymphaea</taxon>
    </lineage>
</organism>
<dbReference type="OrthoDB" id="2017169at2759"/>
<reference evidence="6" key="1">
    <citation type="submission" date="2019-09" db="EMBL/GenBank/DDBJ databases">
        <authorList>
            <person name="Zhang L."/>
        </authorList>
    </citation>
    <scope>NUCLEOTIDE SEQUENCE</scope>
</reference>
<dbReference type="OMA" id="LWHEYAP"/>
<proteinExistence type="predicted"/>
<protein>
    <recommendedName>
        <fullName evidence="7">Rubisco accumulation factor 1 C-terminal domain-containing protein</fullName>
    </recommendedName>
</protein>
<dbReference type="InterPro" id="IPR037494">
    <property type="entry name" value="RAF1"/>
</dbReference>
<dbReference type="InterPro" id="IPR041358">
    <property type="entry name" value="Raf1_N"/>
</dbReference>
<dbReference type="GO" id="GO:0009507">
    <property type="term" value="C:chloroplast"/>
    <property type="evidence" value="ECO:0007669"/>
    <property type="project" value="TreeGrafter"/>
</dbReference>
<sequence length="445" mass="48094">MLSLSSPQTLSLLTAKTASHALLQPSSLGRYHHLRTRKRTSIRPLATSASSPPPPFSSPPPEQLYQPFHPPPTPVPSQFSSVESTDELLSTLRDRLGLWFEYAPLISTLARDGLSPPSIEEATGISGVEQNRLVVAAQVRLSLVSSGLPTELVAFFDSSIGGPDILYELRLLSNRQRVDAARFVIDGNLDAKAARELARAIKDFPRRRSDRGWDAFSPSSPGDCLAFMYLRQSRENRGSAAERAVELAAEAAETAKAKHRIMEEMKGGGDGEAEEEDKQVRVPVVRMRPGEAAEATMVAVLPVCRAAVEEVEAVPECGSDETFGIVTATAGWRRWVVLPGWEPVAAAVGDGGLVVVEFKDGKVLPWKAKKTIKEEGVLVVVDRRKKGVEEGSNLYLVAGEGSGLVVERGSGLAEKGVVSSLGSVLLVVRPPKLDTEDLYLEDDED</sequence>
<feature type="domain" description="Rubisco accumulation factor 1 C-terminal" evidence="3">
    <location>
        <begin position="282"/>
        <end position="432"/>
    </location>
</feature>
<dbReference type="PANTHER" id="PTHR35299:SF3">
    <property type="entry name" value="RUBISCO ACCUMULATION FACTOR 1.2, CHLOROPLASTIC"/>
    <property type="match status" value="1"/>
</dbReference>
<dbReference type="GO" id="GO:0110102">
    <property type="term" value="P:ribulose bisphosphate carboxylase complex assembly"/>
    <property type="evidence" value="ECO:0007669"/>
    <property type="project" value="UniProtKB-ARBA"/>
</dbReference>
<evidence type="ECO:0008006" key="7">
    <source>
        <dbReference type="Google" id="ProtNLM"/>
    </source>
</evidence>
<feature type="compositionally biased region" description="Pro residues" evidence="2">
    <location>
        <begin position="51"/>
        <end position="75"/>
    </location>
</feature>
<keyword evidence="1" id="KW-0143">Chaperone</keyword>
<evidence type="ECO:0000259" key="5">
    <source>
        <dbReference type="Pfam" id="PF18579"/>
    </source>
</evidence>
<dbReference type="Pfam" id="PF18087">
    <property type="entry name" value="RuBisCo_chap_C"/>
    <property type="match status" value="1"/>
</dbReference>
<dbReference type="InterPro" id="IPR040781">
    <property type="entry name" value="Raf1_HTH"/>
</dbReference>
<dbReference type="EMBL" id="LR721777">
    <property type="protein sequence ID" value="VVV74135.1"/>
    <property type="molecule type" value="Genomic_DNA"/>
</dbReference>
<feature type="region of interest" description="Disordered" evidence="2">
    <location>
        <begin position="33"/>
        <end position="82"/>
    </location>
</feature>
<evidence type="ECO:0000256" key="2">
    <source>
        <dbReference type="SAM" id="MobiDB-lite"/>
    </source>
</evidence>
<feature type="domain" description="Rubisco accumulation factor 1 alpha-helical" evidence="4">
    <location>
        <begin position="161"/>
        <end position="265"/>
    </location>
</feature>
<dbReference type="Pfam" id="PF18578">
    <property type="entry name" value="Raf1_N"/>
    <property type="match status" value="1"/>
</dbReference>
<accession>A0A5K0Y904</accession>
<gene>
    <name evidence="6" type="ORF">NYM_LOCUS7622</name>
</gene>
<feature type="domain" description="Rubisco accumulation factor 1 helix turn helix" evidence="5">
    <location>
        <begin position="85"/>
        <end position="144"/>
    </location>
</feature>
<dbReference type="AlphaFoldDB" id="A0A5K0Y904"/>
<dbReference type="PANTHER" id="PTHR35299">
    <property type="entry name" value="RUBISCO ACCUMULATION FACTOR 1"/>
    <property type="match status" value="1"/>
</dbReference>
<evidence type="ECO:0000259" key="4">
    <source>
        <dbReference type="Pfam" id="PF18578"/>
    </source>
</evidence>
<evidence type="ECO:0000256" key="1">
    <source>
        <dbReference type="ARBA" id="ARBA00023186"/>
    </source>
</evidence>
<dbReference type="Gramene" id="NC12G0012140.1">
    <property type="protein sequence ID" value="NC12G0012140.1:cds"/>
    <property type="gene ID" value="NC12G0012140"/>
</dbReference>
<dbReference type="InterPro" id="IPR040858">
    <property type="entry name" value="Raf1_C"/>
</dbReference>
<evidence type="ECO:0000259" key="3">
    <source>
        <dbReference type="Pfam" id="PF18087"/>
    </source>
</evidence>
<name>A0A5K0Y904_9MAGN</name>
<evidence type="ECO:0000313" key="6">
    <source>
        <dbReference type="EMBL" id="VVV74135.1"/>
    </source>
</evidence>